<dbReference type="Gene3D" id="3.40.50.720">
    <property type="entry name" value="NAD(P)-binding Rossmann-like Domain"/>
    <property type="match status" value="1"/>
</dbReference>
<evidence type="ECO:0000256" key="2">
    <source>
        <dbReference type="ARBA" id="ARBA00023002"/>
    </source>
</evidence>
<dbReference type="PRINTS" id="PR01775">
    <property type="entry name" value="GLFROXRDTASE"/>
</dbReference>
<dbReference type="InterPro" id="IPR055170">
    <property type="entry name" value="GFO_IDH_MocA-like_dom"/>
</dbReference>
<evidence type="ECO:0000259" key="5">
    <source>
        <dbReference type="Pfam" id="PF22725"/>
    </source>
</evidence>
<dbReference type="Pfam" id="PF01408">
    <property type="entry name" value="GFO_IDH_MocA"/>
    <property type="match status" value="1"/>
</dbReference>
<dbReference type="InterPro" id="IPR006311">
    <property type="entry name" value="TAT_signal"/>
</dbReference>
<evidence type="ECO:0000256" key="1">
    <source>
        <dbReference type="ARBA" id="ARBA00010928"/>
    </source>
</evidence>
<evidence type="ECO:0000313" key="7">
    <source>
        <dbReference type="Proteomes" id="UP001082899"/>
    </source>
</evidence>
<feature type="region of interest" description="Disordered" evidence="3">
    <location>
        <begin position="436"/>
        <end position="461"/>
    </location>
</feature>
<reference evidence="6" key="1">
    <citation type="submission" date="2022-11" db="EMBL/GenBank/DDBJ databases">
        <title>Robbsia betulipollinis sp. nov., isolated from pollen of birch (Betula pendula).</title>
        <authorList>
            <person name="Shi H."/>
            <person name="Ambika Manirajan B."/>
            <person name="Ratering S."/>
            <person name="Geissler-Plaum R."/>
            <person name="Schnell S."/>
        </authorList>
    </citation>
    <scope>NUCLEOTIDE SEQUENCE</scope>
    <source>
        <strain evidence="6">Bb-Pol-6</strain>
    </source>
</reference>
<proteinExistence type="inferred from homology"/>
<dbReference type="EMBL" id="JAPMXC010000010">
    <property type="protein sequence ID" value="MCY0389432.1"/>
    <property type="molecule type" value="Genomic_DNA"/>
</dbReference>
<feature type="domain" description="GFO/IDH/MocA-like oxidoreductase" evidence="5">
    <location>
        <begin position="243"/>
        <end position="363"/>
    </location>
</feature>
<dbReference type="PROSITE" id="PS51318">
    <property type="entry name" value="TAT"/>
    <property type="match status" value="1"/>
</dbReference>
<comment type="caution">
    <text evidence="6">The sequence shown here is derived from an EMBL/GenBank/DDBJ whole genome shotgun (WGS) entry which is preliminary data.</text>
</comment>
<dbReference type="RefSeq" id="WP_267849333.1">
    <property type="nucleotide sequence ID" value="NZ_JAPMXC010000010.1"/>
</dbReference>
<dbReference type="PANTHER" id="PTHR22604">
    <property type="entry name" value="OXIDOREDUCTASES"/>
    <property type="match status" value="1"/>
</dbReference>
<name>A0ABT3ZT35_9BURK</name>
<protein>
    <submittedName>
        <fullName evidence="6">Gfo/Idh/MocA family oxidoreductase</fullName>
    </submittedName>
</protein>
<feature type="domain" description="Gfo/Idh/MocA-like oxidoreductase N-terminal" evidence="4">
    <location>
        <begin position="110"/>
        <end position="233"/>
    </location>
</feature>
<dbReference type="Pfam" id="PF22725">
    <property type="entry name" value="GFO_IDH_MocA_C3"/>
    <property type="match status" value="1"/>
</dbReference>
<keyword evidence="2" id="KW-0560">Oxidoreductase</keyword>
<accession>A0ABT3ZT35</accession>
<evidence type="ECO:0000256" key="3">
    <source>
        <dbReference type="SAM" id="MobiDB-lite"/>
    </source>
</evidence>
<organism evidence="6 7">
    <name type="scientific">Robbsia betulipollinis</name>
    <dbReference type="NCBI Taxonomy" id="2981849"/>
    <lineage>
        <taxon>Bacteria</taxon>
        <taxon>Pseudomonadati</taxon>
        <taxon>Pseudomonadota</taxon>
        <taxon>Betaproteobacteria</taxon>
        <taxon>Burkholderiales</taxon>
        <taxon>Burkholderiaceae</taxon>
        <taxon>Robbsia</taxon>
    </lineage>
</organism>
<dbReference type="PANTHER" id="PTHR22604:SF105">
    <property type="entry name" value="TRANS-1,2-DIHYDROBENZENE-1,2-DIOL DEHYDROGENASE"/>
    <property type="match status" value="1"/>
</dbReference>
<dbReference type="Proteomes" id="UP001082899">
    <property type="component" value="Unassembled WGS sequence"/>
</dbReference>
<keyword evidence="7" id="KW-1185">Reference proteome</keyword>
<dbReference type="SUPFAM" id="SSF51735">
    <property type="entry name" value="NAD(P)-binding Rossmann-fold domains"/>
    <property type="match status" value="1"/>
</dbReference>
<dbReference type="SUPFAM" id="SSF55347">
    <property type="entry name" value="Glyceraldehyde-3-phosphate dehydrogenase-like, C-terminal domain"/>
    <property type="match status" value="1"/>
</dbReference>
<dbReference type="InterPro" id="IPR036291">
    <property type="entry name" value="NAD(P)-bd_dom_sf"/>
</dbReference>
<evidence type="ECO:0000259" key="4">
    <source>
        <dbReference type="Pfam" id="PF01408"/>
    </source>
</evidence>
<sequence length="461" mass="50131">MTDRYASDSAVPGNTPEHPAADTTPGTPHPVPMHAEHPALHRRRGFLQAAGAGLAASLAGGTALAAGATDGGMIAAAAANRVTLSPIENTQTEAPAPTPDPNAPRDTRIGFAIVGLGRLSLDQILPAIRQCKYAKVSALVSGDPDKARRVALQYGVKPDSLYSYERYDELAQNPDVQVIYIVLPNAMHADFTVRGARAGKHILCEKPMATSVADCERMIEACRRADRKLMIAYRSQYEPVDRAVVKMVREKKLGDLCEFIAGNSQNTGDPTQWRLNLKLAGGGAMPDIGTYCLNASRFLSGEEPNEVLATVTQDRSDPRFREVESAVHFILRFPSGLTATCMSSYASHESRFYRLQGSKGWVEANPAFAYEGLHLRHGVRMDDRNVTIEPTFPALNQFAREIDHMALCVARNQTPHTPGEEGLQDQKITEAIYQSARTGRAVKLSPPPGPTRGPDPDEEHF</sequence>
<dbReference type="InterPro" id="IPR008354">
    <property type="entry name" value="Glc-Fru_OxRdtase_bac"/>
</dbReference>
<dbReference type="InterPro" id="IPR050984">
    <property type="entry name" value="Gfo/Idh/MocA_domain"/>
</dbReference>
<feature type="region of interest" description="Disordered" evidence="3">
    <location>
        <begin position="1"/>
        <end position="35"/>
    </location>
</feature>
<gene>
    <name evidence="6" type="ORF">OVY01_20000</name>
</gene>
<dbReference type="Gene3D" id="3.30.360.10">
    <property type="entry name" value="Dihydrodipicolinate Reductase, domain 2"/>
    <property type="match status" value="1"/>
</dbReference>
<evidence type="ECO:0000313" key="6">
    <source>
        <dbReference type="EMBL" id="MCY0389432.1"/>
    </source>
</evidence>
<dbReference type="InterPro" id="IPR000683">
    <property type="entry name" value="Gfo/Idh/MocA-like_OxRdtase_N"/>
</dbReference>
<comment type="similarity">
    <text evidence="1">Belongs to the Gfo/Idh/MocA family.</text>
</comment>